<dbReference type="GO" id="GO:0005886">
    <property type="term" value="C:plasma membrane"/>
    <property type="evidence" value="ECO:0007669"/>
    <property type="project" value="UniProtKB-SubCell"/>
</dbReference>
<evidence type="ECO:0000256" key="2">
    <source>
        <dbReference type="ARBA" id="ARBA00022475"/>
    </source>
</evidence>
<evidence type="ECO:0000256" key="3">
    <source>
        <dbReference type="ARBA" id="ARBA00022692"/>
    </source>
</evidence>
<keyword evidence="3 6" id="KW-0812">Transmembrane</keyword>
<keyword evidence="8" id="KW-1185">Reference proteome</keyword>
<feature type="transmembrane region" description="Helical" evidence="6">
    <location>
        <begin position="46"/>
        <end position="67"/>
    </location>
</feature>
<dbReference type="GO" id="GO:0022857">
    <property type="term" value="F:transmembrane transporter activity"/>
    <property type="evidence" value="ECO:0007669"/>
    <property type="project" value="InterPro"/>
</dbReference>
<keyword evidence="4 6" id="KW-1133">Transmembrane helix</keyword>
<feature type="transmembrane region" description="Helical" evidence="6">
    <location>
        <begin position="74"/>
        <end position="92"/>
    </location>
</feature>
<feature type="transmembrane region" description="Helical" evidence="6">
    <location>
        <begin position="21"/>
        <end position="40"/>
    </location>
</feature>
<feature type="transmembrane region" description="Helical" evidence="6">
    <location>
        <begin position="98"/>
        <end position="118"/>
    </location>
</feature>
<dbReference type="AlphaFoldDB" id="A0A8J8B5Q4"/>
<evidence type="ECO:0000256" key="5">
    <source>
        <dbReference type="ARBA" id="ARBA00023136"/>
    </source>
</evidence>
<dbReference type="RefSeq" id="WP_227020646.1">
    <property type="nucleotide sequence ID" value="NZ_JAGSND010000034.1"/>
</dbReference>
<feature type="transmembrane region" description="Helical" evidence="6">
    <location>
        <begin position="125"/>
        <end position="145"/>
    </location>
</feature>
<gene>
    <name evidence="7" type="ORF">KCX82_22095</name>
</gene>
<dbReference type="Pfam" id="PF02653">
    <property type="entry name" value="BPD_transp_2"/>
    <property type="match status" value="1"/>
</dbReference>
<accession>A0A8J8B5Q4</accession>
<proteinExistence type="predicted"/>
<dbReference type="PANTHER" id="PTHR32196">
    <property type="entry name" value="ABC TRANSPORTER PERMEASE PROTEIN YPHD-RELATED-RELATED"/>
    <property type="match status" value="1"/>
</dbReference>
<keyword evidence="2" id="KW-1003">Cell membrane</keyword>
<evidence type="ECO:0000256" key="6">
    <source>
        <dbReference type="SAM" id="Phobius"/>
    </source>
</evidence>
<keyword evidence="5 6" id="KW-0472">Membrane</keyword>
<evidence type="ECO:0000256" key="1">
    <source>
        <dbReference type="ARBA" id="ARBA00004651"/>
    </source>
</evidence>
<feature type="transmembrane region" description="Helical" evidence="6">
    <location>
        <begin position="165"/>
        <end position="189"/>
    </location>
</feature>
<dbReference type="PANTHER" id="PTHR32196:SF72">
    <property type="entry name" value="RIBOSE IMPORT PERMEASE PROTEIN RBSC"/>
    <property type="match status" value="1"/>
</dbReference>
<feature type="transmembrane region" description="Helical" evidence="6">
    <location>
        <begin position="274"/>
        <end position="294"/>
    </location>
</feature>
<comment type="caution">
    <text evidence="7">The sequence shown here is derived from an EMBL/GenBank/DDBJ whole genome shotgun (WGS) entry which is preliminary data.</text>
</comment>
<evidence type="ECO:0000313" key="7">
    <source>
        <dbReference type="EMBL" id="MBR0600565.1"/>
    </source>
</evidence>
<name>A0A8J8B5Q4_9FIRM</name>
<dbReference type="Proteomes" id="UP000675664">
    <property type="component" value="Unassembled WGS sequence"/>
</dbReference>
<feature type="transmembrane region" description="Helical" evidence="6">
    <location>
        <begin position="220"/>
        <end position="238"/>
    </location>
</feature>
<reference evidence="7" key="2">
    <citation type="submission" date="2021-04" db="EMBL/GenBank/DDBJ databases">
        <authorList>
            <person name="Liu J."/>
        </authorList>
    </citation>
    <scope>NUCLEOTIDE SEQUENCE</scope>
    <source>
        <strain evidence="7">BAD-6</strain>
    </source>
</reference>
<dbReference type="CDD" id="cd06579">
    <property type="entry name" value="TM_PBP1_transp_AraH_like"/>
    <property type="match status" value="1"/>
</dbReference>
<evidence type="ECO:0000256" key="4">
    <source>
        <dbReference type="ARBA" id="ARBA00022989"/>
    </source>
</evidence>
<evidence type="ECO:0000313" key="8">
    <source>
        <dbReference type="Proteomes" id="UP000675664"/>
    </source>
</evidence>
<dbReference type="InterPro" id="IPR001851">
    <property type="entry name" value="ABC_transp_permease"/>
</dbReference>
<organism evidence="7 8">
    <name type="scientific">Sinanaerobacter chloroacetimidivorans</name>
    <dbReference type="NCBI Taxonomy" id="2818044"/>
    <lineage>
        <taxon>Bacteria</taxon>
        <taxon>Bacillati</taxon>
        <taxon>Bacillota</taxon>
        <taxon>Clostridia</taxon>
        <taxon>Peptostreptococcales</taxon>
        <taxon>Anaerovoracaceae</taxon>
        <taxon>Sinanaerobacter</taxon>
    </lineage>
</organism>
<reference evidence="7" key="1">
    <citation type="submission" date="2021-04" db="EMBL/GenBank/DDBJ databases">
        <title>Sinoanaerobacter chloroacetimidivorans sp. nov., an obligate anaerobic bacterium isolated from anaerobic sludge.</title>
        <authorList>
            <person name="Bao Y."/>
        </authorList>
    </citation>
    <scope>NUCLEOTIDE SEQUENCE</scope>
    <source>
        <strain evidence="7">BAD-6</strain>
    </source>
</reference>
<protein>
    <submittedName>
        <fullName evidence="7">ABC transporter permease</fullName>
    </submittedName>
</protein>
<comment type="subcellular location">
    <subcellularLocation>
        <location evidence="1">Cell membrane</location>
        <topology evidence="1">Multi-pass membrane protein</topology>
    </subcellularLocation>
</comment>
<sequence length="324" mass="33082">MNERLEGKGLRLSGSFREFGILIAFAAIVVVLMIISPDAFARPANLIGIVKQASINGILACGMMFVILSDGIDLSVGSTVALSGVMAAHFAHPDTYPLIVPIVIGILVGVAVGLLNGIGVAYGSIPPFIITLATMTAVRGIALIASGGSPVYGLSDAFKGIASGFIPGTIIPILAVYFLIIILASGFILTKTVFGRRIYTIGGNDVAAKVSGINVKRMRLSVYAISGTLAGIAGVLLASRTISGAPTAGQGYELDAIAAVIIGGISMSGGAGKWYGTLIGALLLAVLANGLDILNVSSNYQMVIKGAIIAIAVLVDIRGKARNE</sequence>
<dbReference type="EMBL" id="JAGSND010000034">
    <property type="protein sequence ID" value="MBR0600565.1"/>
    <property type="molecule type" value="Genomic_DNA"/>
</dbReference>